<reference evidence="1" key="1">
    <citation type="submission" date="2019-04" db="EMBL/GenBank/DDBJ databases">
        <authorList>
            <consortium name="Science for Life Laboratories"/>
        </authorList>
    </citation>
    <scope>NUCLEOTIDE SEQUENCE</scope>
    <source>
        <strain evidence="1">MBLW1</strain>
    </source>
</reference>
<dbReference type="KEGG" id="tim:GMBLW1_44190"/>
<evidence type="ECO:0008006" key="3">
    <source>
        <dbReference type="Google" id="ProtNLM"/>
    </source>
</evidence>
<evidence type="ECO:0000313" key="2">
    <source>
        <dbReference type="Proteomes" id="UP000464378"/>
    </source>
</evidence>
<name>A0A6C2YTM8_9BACT</name>
<dbReference type="Proteomes" id="UP000464378">
    <property type="component" value="Chromosome"/>
</dbReference>
<dbReference type="PROSITE" id="PS51257">
    <property type="entry name" value="PROKAR_LIPOPROTEIN"/>
    <property type="match status" value="1"/>
</dbReference>
<dbReference type="EMBL" id="LR593887">
    <property type="protein sequence ID" value="VTS06907.1"/>
    <property type="molecule type" value="Genomic_DNA"/>
</dbReference>
<gene>
    <name evidence="1" type="ORF">GMBLW1_44190</name>
</gene>
<organism evidence="1">
    <name type="scientific">Tuwongella immobilis</name>
    <dbReference type="NCBI Taxonomy" id="692036"/>
    <lineage>
        <taxon>Bacteria</taxon>
        <taxon>Pseudomonadati</taxon>
        <taxon>Planctomycetota</taxon>
        <taxon>Planctomycetia</taxon>
        <taxon>Gemmatales</taxon>
        <taxon>Gemmataceae</taxon>
        <taxon>Tuwongella</taxon>
    </lineage>
</organism>
<dbReference type="InParanoid" id="A0A6C2YTM8"/>
<sequence>MNRKTQSRIVQRFSGGILLVGMLLTVGCQDSLPPRDPVVPVSGSVRFQGAAVAGGAITFHPAQSVENPRATRSLGSIDKDGNYQLTTYDTHDGAPPGEYVVTIYWPGKLPAGSPIGEVGPDRLKGKYANPKTTKLKATVKDSPNTIDFDLP</sequence>
<protein>
    <recommendedName>
        <fullName evidence="3">Carboxypeptidase regulatory-like domain-containing protein</fullName>
    </recommendedName>
</protein>
<proteinExistence type="predicted"/>
<dbReference type="AlphaFoldDB" id="A0A6C2YTM8"/>
<accession>A0A6C2YTM8</accession>
<evidence type="ECO:0000313" key="1">
    <source>
        <dbReference type="EMBL" id="VIP04774.1"/>
    </source>
</evidence>
<keyword evidence="2" id="KW-1185">Reference proteome</keyword>
<dbReference type="EMBL" id="LR586016">
    <property type="protein sequence ID" value="VIP04774.1"/>
    <property type="molecule type" value="Genomic_DNA"/>
</dbReference>
<dbReference type="RefSeq" id="WP_162659809.1">
    <property type="nucleotide sequence ID" value="NZ_LR593887.1"/>
</dbReference>